<feature type="region of interest" description="Disordered" evidence="1">
    <location>
        <begin position="116"/>
        <end position="161"/>
    </location>
</feature>
<feature type="compositionally biased region" description="Polar residues" evidence="1">
    <location>
        <begin position="152"/>
        <end position="161"/>
    </location>
</feature>
<dbReference type="AlphaFoldDB" id="H8X0U7"/>
<organism evidence="2 3">
    <name type="scientific">Candida orthopsilosis (strain 90-125)</name>
    <name type="common">Yeast</name>
    <dbReference type="NCBI Taxonomy" id="1136231"/>
    <lineage>
        <taxon>Eukaryota</taxon>
        <taxon>Fungi</taxon>
        <taxon>Dikarya</taxon>
        <taxon>Ascomycota</taxon>
        <taxon>Saccharomycotina</taxon>
        <taxon>Pichiomycetes</taxon>
        <taxon>Debaryomycetaceae</taxon>
        <taxon>Candida/Lodderomyces clade</taxon>
        <taxon>Candida</taxon>
    </lineage>
</organism>
<feature type="compositionally biased region" description="Polar residues" evidence="1">
    <location>
        <begin position="234"/>
        <end position="247"/>
    </location>
</feature>
<protein>
    <submittedName>
        <fullName evidence="2">Uncharacterized protein</fullName>
    </submittedName>
</protein>
<dbReference type="HOGENOM" id="CLU_1085852_0_0_1"/>
<name>H8X0U7_CANO9</name>
<dbReference type="Proteomes" id="UP000005018">
    <property type="component" value="Chromosome 2"/>
</dbReference>
<dbReference type="GeneID" id="14538740"/>
<evidence type="ECO:0000256" key="1">
    <source>
        <dbReference type="SAM" id="MobiDB-lite"/>
    </source>
</evidence>
<gene>
    <name evidence="2" type="ORF">CORT_0B02710</name>
</gene>
<sequence length="256" mass="28645">MILPSYLKTVTNSTKMPKSMHFNLAKVSPDDDELLERDVASFTNFNELNDSKIRSMMGNIKMESITSAHITTSLDRDDSFREWLDNETMGISKELATIEKDEKIARKAAKLNKKKAVQQVEKTQSSNLKEKATTKTNEGESINNLQDHEKISSNGETVGFIDSTQSTDINYEENESENVPEIMTPPTTELPPVLEVEARSLERNHEVSNPGFPTISQQCVNLNNDHQQKNTIEQEQCGESFSDTGANEGSIGVEKT</sequence>
<evidence type="ECO:0000313" key="3">
    <source>
        <dbReference type="Proteomes" id="UP000005018"/>
    </source>
</evidence>
<evidence type="ECO:0000313" key="2">
    <source>
        <dbReference type="EMBL" id="CCG21986.1"/>
    </source>
</evidence>
<dbReference type="KEGG" id="cot:CORT_0B02710"/>
<accession>H8X0U7</accession>
<dbReference type="EMBL" id="HE681720">
    <property type="protein sequence ID" value="CCG21986.1"/>
    <property type="molecule type" value="Genomic_DNA"/>
</dbReference>
<feature type="region of interest" description="Disordered" evidence="1">
    <location>
        <begin position="234"/>
        <end position="256"/>
    </location>
</feature>
<feature type="compositionally biased region" description="Polar residues" evidence="1">
    <location>
        <begin position="134"/>
        <end position="145"/>
    </location>
</feature>
<reference evidence="2 3" key="1">
    <citation type="journal article" date="2012" name="PLoS ONE">
        <title>Sequence and analysis of the genome of the pathogenic yeast Candida orthopsilosis.</title>
        <authorList>
            <person name="Riccombeni A."/>
            <person name="Vidanes G."/>
            <person name="Proux-Wera E."/>
            <person name="Wolfe K.H."/>
            <person name="Butler G."/>
        </authorList>
    </citation>
    <scope>NUCLEOTIDE SEQUENCE [LARGE SCALE GENOMIC DNA]</scope>
    <source>
        <strain evidence="2 3">Co 90-125</strain>
    </source>
</reference>
<keyword evidence="3" id="KW-1185">Reference proteome</keyword>
<dbReference type="RefSeq" id="XP_003867424.1">
    <property type="nucleotide sequence ID" value="XM_003867376.1"/>
</dbReference>
<proteinExistence type="predicted"/>